<dbReference type="Pfam" id="PF00061">
    <property type="entry name" value="Lipocalin"/>
    <property type="match status" value="1"/>
</dbReference>
<sequence length="157" mass="17508">MASLKDLEGKWRLMESHGFEEYTKELGVGLALRKMAAMAKPDSIITCDGNNITVKTESTVKTTVFSCTLGEKFDETMADGRKTEMVCTFQDGALVQHQQWEGEHDNRKTEGWEVDCGACHEQCHLHSGLREGAMRASSSSWTGVSCQSEYAQFSERT</sequence>
<evidence type="ECO:0000259" key="3">
    <source>
        <dbReference type="Pfam" id="PF00061"/>
    </source>
</evidence>
<protein>
    <recommendedName>
        <fullName evidence="3">Lipocalin/cytosolic fatty-acid binding domain-containing protein</fullName>
    </recommendedName>
</protein>
<evidence type="ECO:0000256" key="2">
    <source>
        <dbReference type="ARBA" id="ARBA00022448"/>
    </source>
</evidence>
<dbReference type="InterPro" id="IPR000463">
    <property type="entry name" value="Fatty_acid-bd"/>
</dbReference>
<reference evidence="4" key="1">
    <citation type="submission" date="2025-08" db="UniProtKB">
        <authorList>
            <consortium name="Ensembl"/>
        </authorList>
    </citation>
    <scope>IDENTIFICATION</scope>
</reference>
<dbReference type="SUPFAM" id="SSF50814">
    <property type="entry name" value="Lipocalins"/>
    <property type="match status" value="1"/>
</dbReference>
<accession>A0A8C6I598</accession>
<dbReference type="PANTHER" id="PTHR11955">
    <property type="entry name" value="FATTY ACID BINDING PROTEIN"/>
    <property type="match status" value="1"/>
</dbReference>
<evidence type="ECO:0000313" key="5">
    <source>
        <dbReference type="Proteomes" id="UP000694415"/>
    </source>
</evidence>
<evidence type="ECO:0000313" key="4">
    <source>
        <dbReference type="Ensembl" id="ENSMSIP00000030655.1"/>
    </source>
</evidence>
<dbReference type="Proteomes" id="UP000694415">
    <property type="component" value="Unplaced"/>
</dbReference>
<dbReference type="GO" id="GO:0008289">
    <property type="term" value="F:lipid binding"/>
    <property type="evidence" value="ECO:0007669"/>
    <property type="project" value="InterPro"/>
</dbReference>
<dbReference type="FunFam" id="2.40.128.20:FF:000001">
    <property type="entry name" value="Fatty acid-binding protein, adipocyte"/>
    <property type="match status" value="1"/>
</dbReference>
<reference evidence="4" key="2">
    <citation type="submission" date="2025-09" db="UniProtKB">
        <authorList>
            <consortium name="Ensembl"/>
        </authorList>
    </citation>
    <scope>IDENTIFICATION</scope>
</reference>
<dbReference type="InterPro" id="IPR000566">
    <property type="entry name" value="Lipocln_cytosolic_FA-bd_dom"/>
</dbReference>
<dbReference type="Ensembl" id="ENSMSIT00000038638.1">
    <property type="protein sequence ID" value="ENSMSIP00000030655.1"/>
    <property type="gene ID" value="ENSMSIG00000025690.1"/>
</dbReference>
<dbReference type="GeneTree" id="ENSGT00940000154530"/>
<keyword evidence="2" id="KW-0813">Transport</keyword>
<evidence type="ECO:0000256" key="1">
    <source>
        <dbReference type="ARBA" id="ARBA00008390"/>
    </source>
</evidence>
<name>A0A8C6I598_MUSSI</name>
<dbReference type="InterPro" id="IPR031259">
    <property type="entry name" value="ILBP"/>
</dbReference>
<dbReference type="Gene3D" id="2.40.128.20">
    <property type="match status" value="1"/>
</dbReference>
<proteinExistence type="inferred from homology"/>
<dbReference type="AlphaFoldDB" id="A0A8C6I598"/>
<dbReference type="PRINTS" id="PR00178">
    <property type="entry name" value="FATTYACIDBP"/>
</dbReference>
<keyword evidence="5" id="KW-1185">Reference proteome</keyword>
<comment type="similarity">
    <text evidence="1">Belongs to the calycin superfamily. Fatty-acid binding protein (FABP) family.</text>
</comment>
<dbReference type="InterPro" id="IPR012674">
    <property type="entry name" value="Calycin"/>
</dbReference>
<organism evidence="4 5">
    <name type="scientific">Mus spicilegus</name>
    <name type="common">Mound-building mouse</name>
    <dbReference type="NCBI Taxonomy" id="10103"/>
    <lineage>
        <taxon>Eukaryota</taxon>
        <taxon>Metazoa</taxon>
        <taxon>Chordata</taxon>
        <taxon>Craniata</taxon>
        <taxon>Vertebrata</taxon>
        <taxon>Euteleostomi</taxon>
        <taxon>Mammalia</taxon>
        <taxon>Eutheria</taxon>
        <taxon>Euarchontoglires</taxon>
        <taxon>Glires</taxon>
        <taxon>Rodentia</taxon>
        <taxon>Myomorpha</taxon>
        <taxon>Muroidea</taxon>
        <taxon>Muridae</taxon>
        <taxon>Murinae</taxon>
        <taxon>Mus</taxon>
        <taxon>Mus</taxon>
    </lineage>
</organism>
<feature type="domain" description="Lipocalin/cytosolic fatty-acid binding" evidence="3">
    <location>
        <begin position="9"/>
        <end position="106"/>
    </location>
</feature>